<comment type="caution">
    <text evidence="1">The sequence shown here is derived from an EMBL/GenBank/DDBJ whole genome shotgun (WGS) entry which is preliminary data.</text>
</comment>
<dbReference type="PANTHER" id="PTHR36452:SF1">
    <property type="entry name" value="DUF2461 DOMAIN-CONTAINING PROTEIN"/>
    <property type="match status" value="1"/>
</dbReference>
<gene>
    <name evidence="1" type="ORF">GCM10009804_53400</name>
</gene>
<keyword evidence="2" id="KW-1185">Reference proteome</keyword>
<dbReference type="InterPro" id="IPR015996">
    <property type="entry name" value="UCP028451"/>
</dbReference>
<accession>A0ABN2E021</accession>
<dbReference type="InterPro" id="IPR012808">
    <property type="entry name" value="CHP02453"/>
</dbReference>
<dbReference type="Proteomes" id="UP001501705">
    <property type="component" value="Unassembled WGS sequence"/>
</dbReference>
<organism evidence="1 2">
    <name type="scientific">Kribbella hippodromi</name>
    <dbReference type="NCBI Taxonomy" id="434347"/>
    <lineage>
        <taxon>Bacteria</taxon>
        <taxon>Bacillati</taxon>
        <taxon>Actinomycetota</taxon>
        <taxon>Actinomycetes</taxon>
        <taxon>Propionibacteriales</taxon>
        <taxon>Kribbellaceae</taxon>
        <taxon>Kribbella</taxon>
    </lineage>
</organism>
<sequence>MTWIARMGSVRSLPGNYRVAMSFTGFPAAALDFYDDLEMDNTKSFWTAHKHVYEESVRAPMTELAAELEEEFGAAKLFRPYRDVRFAKDKTPYKTHQGAYVAVAPATGWYVQVSAPGVRVGAGFYDATPDRLARFRTAIAEDRRGRQLEKLLAKLTKAGWTIGGDKLKTTPRGYDPDHPRIDLLRHKTLTVGKNYGFEPFIHTPALTTQIRTDWRATTPLITWLTDNT</sequence>
<reference evidence="1 2" key="1">
    <citation type="journal article" date="2019" name="Int. J. Syst. Evol. Microbiol.">
        <title>The Global Catalogue of Microorganisms (GCM) 10K type strain sequencing project: providing services to taxonomists for standard genome sequencing and annotation.</title>
        <authorList>
            <consortium name="The Broad Institute Genomics Platform"/>
            <consortium name="The Broad Institute Genome Sequencing Center for Infectious Disease"/>
            <person name="Wu L."/>
            <person name="Ma J."/>
        </authorList>
    </citation>
    <scope>NUCLEOTIDE SEQUENCE [LARGE SCALE GENOMIC DNA]</scope>
    <source>
        <strain evidence="1 2">JCM 15572</strain>
    </source>
</reference>
<dbReference type="PANTHER" id="PTHR36452">
    <property type="entry name" value="CHROMOSOME 12, WHOLE GENOME SHOTGUN SEQUENCE"/>
    <property type="match status" value="1"/>
</dbReference>
<dbReference type="Pfam" id="PF09365">
    <property type="entry name" value="DUF2461"/>
    <property type="match status" value="1"/>
</dbReference>
<dbReference type="NCBIfam" id="TIGR02453">
    <property type="entry name" value="TIGR02453 family protein"/>
    <property type="match status" value="1"/>
</dbReference>
<protein>
    <submittedName>
        <fullName evidence="1">DUF2461 domain-containing protein</fullName>
    </submittedName>
</protein>
<evidence type="ECO:0000313" key="2">
    <source>
        <dbReference type="Proteomes" id="UP001501705"/>
    </source>
</evidence>
<evidence type="ECO:0000313" key="1">
    <source>
        <dbReference type="EMBL" id="GAA1590560.1"/>
    </source>
</evidence>
<proteinExistence type="predicted"/>
<dbReference type="EMBL" id="BAAAPH010000019">
    <property type="protein sequence ID" value="GAA1590560.1"/>
    <property type="molecule type" value="Genomic_DNA"/>
</dbReference>
<dbReference type="PIRSF" id="PIRSF028451">
    <property type="entry name" value="UCP028451"/>
    <property type="match status" value="1"/>
</dbReference>
<name>A0ABN2E021_9ACTN</name>